<gene>
    <name evidence="1" type="ORF">M422DRAFT_269633</name>
</gene>
<dbReference type="EMBL" id="KN837292">
    <property type="protein sequence ID" value="KIJ29023.1"/>
    <property type="molecule type" value="Genomic_DNA"/>
</dbReference>
<proteinExistence type="predicted"/>
<evidence type="ECO:0000313" key="2">
    <source>
        <dbReference type="Proteomes" id="UP000054279"/>
    </source>
</evidence>
<dbReference type="AlphaFoldDB" id="A0A0C9THQ5"/>
<keyword evidence="2" id="KW-1185">Reference proteome</keyword>
<accession>A0A0C9THQ5</accession>
<reference evidence="1 2" key="1">
    <citation type="submission" date="2014-06" db="EMBL/GenBank/DDBJ databases">
        <title>Evolutionary Origins and Diversification of the Mycorrhizal Mutualists.</title>
        <authorList>
            <consortium name="DOE Joint Genome Institute"/>
            <consortium name="Mycorrhizal Genomics Consortium"/>
            <person name="Kohler A."/>
            <person name="Kuo A."/>
            <person name="Nagy L.G."/>
            <person name="Floudas D."/>
            <person name="Copeland A."/>
            <person name="Barry K.W."/>
            <person name="Cichocki N."/>
            <person name="Veneault-Fourrey C."/>
            <person name="LaButti K."/>
            <person name="Lindquist E.A."/>
            <person name="Lipzen A."/>
            <person name="Lundell T."/>
            <person name="Morin E."/>
            <person name="Murat C."/>
            <person name="Riley R."/>
            <person name="Ohm R."/>
            <person name="Sun H."/>
            <person name="Tunlid A."/>
            <person name="Henrissat B."/>
            <person name="Grigoriev I.V."/>
            <person name="Hibbett D.S."/>
            <person name="Martin F."/>
        </authorList>
    </citation>
    <scope>NUCLEOTIDE SEQUENCE [LARGE SCALE GENOMIC DNA]</scope>
    <source>
        <strain evidence="1 2">SS14</strain>
    </source>
</reference>
<name>A0A0C9THQ5_SPHS4</name>
<evidence type="ECO:0000313" key="1">
    <source>
        <dbReference type="EMBL" id="KIJ29023.1"/>
    </source>
</evidence>
<dbReference type="Proteomes" id="UP000054279">
    <property type="component" value="Unassembled WGS sequence"/>
</dbReference>
<dbReference type="HOGENOM" id="CLU_2528913_0_0_1"/>
<sequence>MGCKWGIQSYEKFSEEQWHAAYKTHLDGLAKWRDYNQQTARTLARLKQRLFDIGRQRGFQVKAASGEAFDGDVLARAAAALPDD</sequence>
<protein>
    <submittedName>
        <fullName evidence="1">Uncharacterized protein</fullName>
    </submittedName>
</protein>
<organism evidence="1 2">
    <name type="scientific">Sphaerobolus stellatus (strain SS14)</name>
    <dbReference type="NCBI Taxonomy" id="990650"/>
    <lineage>
        <taxon>Eukaryota</taxon>
        <taxon>Fungi</taxon>
        <taxon>Dikarya</taxon>
        <taxon>Basidiomycota</taxon>
        <taxon>Agaricomycotina</taxon>
        <taxon>Agaricomycetes</taxon>
        <taxon>Phallomycetidae</taxon>
        <taxon>Geastrales</taxon>
        <taxon>Sphaerobolaceae</taxon>
        <taxon>Sphaerobolus</taxon>
    </lineage>
</organism>